<comment type="caution">
    <text evidence="1">The sequence shown here is derived from an EMBL/GenBank/DDBJ whole genome shotgun (WGS) entry which is preliminary data.</text>
</comment>
<keyword evidence="2" id="KW-1185">Reference proteome</keyword>
<proteinExistence type="predicted"/>
<reference evidence="1 2" key="1">
    <citation type="submission" date="2024-04" db="EMBL/GenBank/DDBJ databases">
        <title>WGS of bacteria from Torrens River.</title>
        <authorList>
            <person name="Wyrsch E.R."/>
            <person name="Drigo B."/>
        </authorList>
    </citation>
    <scope>NUCLEOTIDE SEQUENCE [LARGE SCALE GENOMIC DNA]</scope>
    <source>
        <strain evidence="1 2">TWI391</strain>
    </source>
</reference>
<protein>
    <submittedName>
        <fullName evidence="1">Uncharacterized protein</fullName>
    </submittedName>
</protein>
<sequence>MNKEIQDYIITYYLDLMSPEEKLAYKHAHSTLKLDGSENLEKMQRIYLKTGWLTKDQTVLGLLNNGLEKFNENTATRILRDHHLDIVFNYCPKCHKLARTPTAKQCRFCFHDWHKENNNITDCDL</sequence>
<evidence type="ECO:0000313" key="1">
    <source>
        <dbReference type="EMBL" id="MEN5378590.1"/>
    </source>
</evidence>
<gene>
    <name evidence="1" type="ORF">ABE541_15110</name>
</gene>
<evidence type="ECO:0000313" key="2">
    <source>
        <dbReference type="Proteomes" id="UP001409291"/>
    </source>
</evidence>
<name>A0ABV0BUZ7_9SPHI</name>
<accession>A0ABV0BUZ7</accession>
<organism evidence="1 2">
    <name type="scientific">Sphingobacterium kitahiroshimense</name>
    <dbReference type="NCBI Taxonomy" id="470446"/>
    <lineage>
        <taxon>Bacteria</taxon>
        <taxon>Pseudomonadati</taxon>
        <taxon>Bacteroidota</taxon>
        <taxon>Sphingobacteriia</taxon>
        <taxon>Sphingobacteriales</taxon>
        <taxon>Sphingobacteriaceae</taxon>
        <taxon>Sphingobacterium</taxon>
    </lineage>
</organism>
<dbReference type="EMBL" id="JBDJNQ010000007">
    <property type="protein sequence ID" value="MEN5378590.1"/>
    <property type="molecule type" value="Genomic_DNA"/>
</dbReference>
<dbReference type="RefSeq" id="WP_021188350.1">
    <property type="nucleotide sequence ID" value="NZ_JBDJLH010000002.1"/>
</dbReference>
<dbReference type="Proteomes" id="UP001409291">
    <property type="component" value="Unassembled WGS sequence"/>
</dbReference>